<name>L0A1R2_DEIPD</name>
<dbReference type="InterPro" id="IPR037004">
    <property type="entry name" value="Exonuc_VII_ssu_sf"/>
</dbReference>
<dbReference type="PATRIC" id="fig|937777.3.peg.1420"/>
<dbReference type="Gene3D" id="1.10.287.1040">
    <property type="entry name" value="Exonuclease VII, small subunit"/>
    <property type="match status" value="1"/>
</dbReference>
<evidence type="ECO:0000256" key="4">
    <source>
        <dbReference type="ARBA" id="ARBA00022801"/>
    </source>
</evidence>
<evidence type="ECO:0000256" key="6">
    <source>
        <dbReference type="NCBIfam" id="TIGR01280"/>
    </source>
</evidence>
<sequence length="69" mass="7629">MTIKFKTHYETLARIAARLEEGDADIDEVLPLLEEAKAAYAACQERLEAVRRALGDAPAEVPDSDELEV</sequence>
<evidence type="ECO:0000256" key="5">
    <source>
        <dbReference type="ARBA" id="ARBA00022839"/>
    </source>
</evidence>
<proteinExistence type="inferred from homology"/>
<dbReference type="HOGENOM" id="CLU_2768980_0_0_0"/>
<reference evidence="8" key="1">
    <citation type="submission" date="2012-03" db="EMBL/GenBank/DDBJ databases">
        <title>Complete sequence of chromosome of Deinococcus peraridilitoris DSM 19664.</title>
        <authorList>
            <person name="Lucas S."/>
            <person name="Copeland A."/>
            <person name="Lapidus A."/>
            <person name="Glavina del Rio T."/>
            <person name="Dalin E."/>
            <person name="Tice H."/>
            <person name="Bruce D."/>
            <person name="Goodwin L."/>
            <person name="Pitluck S."/>
            <person name="Peters L."/>
            <person name="Mikhailova N."/>
            <person name="Lu M."/>
            <person name="Kyrpides N."/>
            <person name="Mavromatis K."/>
            <person name="Ivanova N."/>
            <person name="Brettin T."/>
            <person name="Detter J.C."/>
            <person name="Han C."/>
            <person name="Larimer F."/>
            <person name="Land M."/>
            <person name="Hauser L."/>
            <person name="Markowitz V."/>
            <person name="Cheng J.-F."/>
            <person name="Hugenholtz P."/>
            <person name="Woyke T."/>
            <person name="Wu D."/>
            <person name="Pukall R."/>
            <person name="Steenblock K."/>
            <person name="Brambilla E."/>
            <person name="Klenk H.-P."/>
            <person name="Eisen J.A."/>
        </authorList>
    </citation>
    <scope>NUCLEOTIDE SEQUENCE [LARGE SCALE GENOMIC DNA]</scope>
    <source>
        <strain evidence="8">DSM 19664 / LMG 22246 / CIP 109416 / KR-200</strain>
    </source>
</reference>
<dbReference type="RefSeq" id="WP_015235263.1">
    <property type="nucleotide sequence ID" value="NC_019793.1"/>
</dbReference>
<dbReference type="Pfam" id="PF02609">
    <property type="entry name" value="Exonuc_VII_S"/>
    <property type="match status" value="1"/>
</dbReference>
<evidence type="ECO:0000256" key="3">
    <source>
        <dbReference type="ARBA" id="ARBA00022722"/>
    </source>
</evidence>
<evidence type="ECO:0000313" key="8">
    <source>
        <dbReference type="Proteomes" id="UP000010467"/>
    </source>
</evidence>
<dbReference type="NCBIfam" id="TIGR01280">
    <property type="entry name" value="xseB"/>
    <property type="match status" value="1"/>
</dbReference>
<accession>L0A1R2</accession>
<dbReference type="EC" id="3.1.11.6" evidence="6"/>
<evidence type="ECO:0000256" key="2">
    <source>
        <dbReference type="ARBA" id="ARBA00022490"/>
    </source>
</evidence>
<dbReference type="SUPFAM" id="SSF116842">
    <property type="entry name" value="XseB-like"/>
    <property type="match status" value="1"/>
</dbReference>
<organism evidence="7 8">
    <name type="scientific">Deinococcus peraridilitoris (strain DSM 19664 / LMG 22246 / CIP 109416 / KR-200)</name>
    <dbReference type="NCBI Taxonomy" id="937777"/>
    <lineage>
        <taxon>Bacteria</taxon>
        <taxon>Thermotogati</taxon>
        <taxon>Deinococcota</taxon>
        <taxon>Deinococci</taxon>
        <taxon>Deinococcales</taxon>
        <taxon>Deinococcaceae</taxon>
        <taxon>Deinococcus</taxon>
    </lineage>
</organism>
<dbReference type="STRING" id="937777.Deipe_1414"/>
<dbReference type="KEGG" id="dpd:Deipe_1414"/>
<dbReference type="InterPro" id="IPR003761">
    <property type="entry name" value="Exonuc_VII_S"/>
</dbReference>
<protein>
    <recommendedName>
        <fullName evidence="6">Exodeoxyribonuclease VII small subunit</fullName>
        <ecNumber evidence="6">3.1.11.6</ecNumber>
    </recommendedName>
</protein>
<dbReference type="GO" id="GO:0009318">
    <property type="term" value="C:exodeoxyribonuclease VII complex"/>
    <property type="evidence" value="ECO:0007669"/>
    <property type="project" value="UniProtKB-UniRule"/>
</dbReference>
<comment type="similarity">
    <text evidence="1">Belongs to the XseB family.</text>
</comment>
<keyword evidence="5 7" id="KW-0269">Exonuclease</keyword>
<keyword evidence="8" id="KW-1185">Reference proteome</keyword>
<keyword evidence="2" id="KW-0963">Cytoplasm</keyword>
<dbReference type="eggNOG" id="COG1722">
    <property type="taxonomic scope" value="Bacteria"/>
</dbReference>
<dbReference type="GO" id="GO:0008855">
    <property type="term" value="F:exodeoxyribonuclease VII activity"/>
    <property type="evidence" value="ECO:0007669"/>
    <property type="project" value="UniProtKB-UniRule"/>
</dbReference>
<evidence type="ECO:0000313" key="7">
    <source>
        <dbReference type="EMBL" id="AFZ66955.1"/>
    </source>
</evidence>
<dbReference type="GO" id="GO:0006308">
    <property type="term" value="P:DNA catabolic process"/>
    <property type="evidence" value="ECO:0007669"/>
    <property type="project" value="UniProtKB-UniRule"/>
</dbReference>
<keyword evidence="4" id="KW-0378">Hydrolase</keyword>
<keyword evidence="3" id="KW-0540">Nuclease</keyword>
<dbReference type="NCBIfam" id="NF045605">
    <property type="entry name" value="xseB_Acin_var"/>
    <property type="match status" value="1"/>
</dbReference>
<dbReference type="EMBL" id="CP003382">
    <property type="protein sequence ID" value="AFZ66955.1"/>
    <property type="molecule type" value="Genomic_DNA"/>
</dbReference>
<evidence type="ECO:0000256" key="1">
    <source>
        <dbReference type="ARBA" id="ARBA00009998"/>
    </source>
</evidence>
<dbReference type="AlphaFoldDB" id="L0A1R2"/>
<gene>
    <name evidence="7" type="ordered locus">Deipe_1414</name>
</gene>
<dbReference type="Proteomes" id="UP000010467">
    <property type="component" value="Chromosome"/>
</dbReference>